<evidence type="ECO:0000313" key="2">
    <source>
        <dbReference type="EMBL" id="GDY46568.1"/>
    </source>
</evidence>
<dbReference type="AlphaFoldDB" id="A0A4D4KJ84"/>
<keyword evidence="3" id="KW-1185">Reference proteome</keyword>
<reference evidence="2 3" key="1">
    <citation type="journal article" date="2020" name="Int. J. Syst. Evol. Microbiol.">
        <title>Reclassification of Streptomyces castelarensis and Streptomyces sporoclivatus as later heterotypic synonyms of Streptomyces antimycoticus.</title>
        <authorList>
            <person name="Komaki H."/>
            <person name="Tamura T."/>
        </authorList>
    </citation>
    <scope>NUCLEOTIDE SEQUENCE [LARGE SCALE GENOMIC DNA]</scope>
    <source>
        <strain evidence="2 3">NBRC 12839</strain>
    </source>
</reference>
<proteinExistence type="predicted"/>
<accession>A0A4D4KJ84</accession>
<name>A0A4D4KJ84_9ACTN</name>
<comment type="caution">
    <text evidence="2">The sequence shown here is derived from an EMBL/GenBank/DDBJ whole genome shotgun (WGS) entry which is preliminary data.</text>
</comment>
<protein>
    <submittedName>
        <fullName evidence="2">Uncharacterized protein</fullName>
    </submittedName>
</protein>
<gene>
    <name evidence="2" type="ORF">SANT12839_074500</name>
</gene>
<evidence type="ECO:0000256" key="1">
    <source>
        <dbReference type="SAM" id="MobiDB-lite"/>
    </source>
</evidence>
<feature type="region of interest" description="Disordered" evidence="1">
    <location>
        <begin position="70"/>
        <end position="96"/>
    </location>
</feature>
<sequence length="96" mass="10299">MIVVRAVDKDRDRPEPRVVHEVRLGQGRVHLDLLVIGQPVAVRCEVVDEALLQAGVGAFRERDGVLVPGQAGVLSPTDPPAKACNSSATKLRSIAR</sequence>
<dbReference type="EMBL" id="BJHV01000001">
    <property type="protein sequence ID" value="GDY46568.1"/>
    <property type="molecule type" value="Genomic_DNA"/>
</dbReference>
<evidence type="ECO:0000313" key="3">
    <source>
        <dbReference type="Proteomes" id="UP000299290"/>
    </source>
</evidence>
<dbReference type="Proteomes" id="UP000299290">
    <property type="component" value="Unassembled WGS sequence"/>
</dbReference>
<organism evidence="2 3">
    <name type="scientific">Streptomyces antimycoticus</name>
    <dbReference type="NCBI Taxonomy" id="68175"/>
    <lineage>
        <taxon>Bacteria</taxon>
        <taxon>Bacillati</taxon>
        <taxon>Actinomycetota</taxon>
        <taxon>Actinomycetes</taxon>
        <taxon>Kitasatosporales</taxon>
        <taxon>Streptomycetaceae</taxon>
        <taxon>Streptomyces</taxon>
        <taxon>Streptomyces violaceusniger group</taxon>
    </lineage>
</organism>